<keyword evidence="2" id="KW-0238">DNA-binding</keyword>
<dbReference type="GO" id="GO:0000976">
    <property type="term" value="F:transcription cis-regulatory region binding"/>
    <property type="evidence" value="ECO:0007669"/>
    <property type="project" value="TreeGrafter"/>
</dbReference>
<dbReference type="PROSITE" id="PS01124">
    <property type="entry name" value="HTH_ARAC_FAMILY_2"/>
    <property type="match status" value="1"/>
</dbReference>
<dbReference type="PANTHER" id="PTHR47894:SF1">
    <property type="entry name" value="HTH-TYPE TRANSCRIPTIONAL REGULATOR VQSM"/>
    <property type="match status" value="1"/>
</dbReference>
<dbReference type="KEGG" id="ajp:AMJAP_2573"/>
<evidence type="ECO:0000256" key="4">
    <source>
        <dbReference type="SAM" id="MobiDB-lite"/>
    </source>
</evidence>
<name>A0A7R6PF79_9GAMM</name>
<evidence type="ECO:0000313" key="7">
    <source>
        <dbReference type="Proteomes" id="UP000595663"/>
    </source>
</evidence>
<evidence type="ECO:0000256" key="3">
    <source>
        <dbReference type="ARBA" id="ARBA00023163"/>
    </source>
</evidence>
<feature type="domain" description="HTH araC/xylS-type" evidence="5">
    <location>
        <begin position="254"/>
        <end position="352"/>
    </location>
</feature>
<organism evidence="6 7">
    <name type="scientific">Amphritea japonica ATCC BAA-1530</name>
    <dbReference type="NCBI Taxonomy" id="1278309"/>
    <lineage>
        <taxon>Bacteria</taxon>
        <taxon>Pseudomonadati</taxon>
        <taxon>Pseudomonadota</taxon>
        <taxon>Gammaproteobacteria</taxon>
        <taxon>Oceanospirillales</taxon>
        <taxon>Oceanospirillaceae</taxon>
        <taxon>Amphritea</taxon>
    </lineage>
</organism>
<gene>
    <name evidence="6" type="ORF">AMJAP_2573</name>
</gene>
<dbReference type="Proteomes" id="UP000595663">
    <property type="component" value="Chromosome"/>
</dbReference>
<protein>
    <submittedName>
        <fullName evidence="6">AraC family transcriptional regulator</fullName>
    </submittedName>
</protein>
<dbReference type="SUPFAM" id="SSF46689">
    <property type="entry name" value="Homeodomain-like"/>
    <property type="match status" value="1"/>
</dbReference>
<dbReference type="OrthoDB" id="5722175at2"/>
<dbReference type="AlphaFoldDB" id="A0A7R6PF79"/>
<dbReference type="Pfam" id="PF12625">
    <property type="entry name" value="Arabinose_bd"/>
    <property type="match status" value="1"/>
</dbReference>
<dbReference type="PANTHER" id="PTHR47894">
    <property type="entry name" value="HTH-TYPE TRANSCRIPTIONAL REGULATOR GADX"/>
    <property type="match status" value="1"/>
</dbReference>
<dbReference type="EMBL" id="AP014545">
    <property type="protein sequence ID" value="BBB27161.1"/>
    <property type="molecule type" value="Genomic_DNA"/>
</dbReference>
<sequence length="354" mass="39306">MSLDKNSPLKQPTGVESKSSSTVVGGWSVAVGRALDSLGYNGNQLLQDAGVDLSQKRDTDIRFSSDHTRSLWALALVETGQEDIGLQVARYVCPTTFHALGFSLWASNSLLDALQRMVRFEVLLNDGCSLSLSQSGPDSLAFSMDIKESDHQPLVVAEGIDYFLGAIVKMFRDMSDQSFSPLSVKFSRIAPANPELWENYFQCPVSFGESSNTLELSAAQLNEQLPTGNSLLAEQNDKLVEDYLQRLQMADLTGQVRNTLIDLMPLGLTTLDAVATELNIVPRTLQYKLTQSGTTIQKLRDQIREELARKYLQHSRQNITQIAYSLGFSDPAHLNRAFKRWTGETPTAFRARHL</sequence>
<keyword evidence="3" id="KW-0804">Transcription</keyword>
<keyword evidence="1" id="KW-0805">Transcription regulation</keyword>
<dbReference type="Gene3D" id="1.10.10.60">
    <property type="entry name" value="Homeodomain-like"/>
    <property type="match status" value="1"/>
</dbReference>
<evidence type="ECO:0000313" key="6">
    <source>
        <dbReference type="EMBL" id="BBB27161.1"/>
    </source>
</evidence>
<evidence type="ECO:0000259" key="5">
    <source>
        <dbReference type="PROSITE" id="PS01124"/>
    </source>
</evidence>
<dbReference type="RefSeq" id="WP_019620028.1">
    <property type="nucleotide sequence ID" value="NZ_AP014545.1"/>
</dbReference>
<evidence type="ECO:0000256" key="2">
    <source>
        <dbReference type="ARBA" id="ARBA00023125"/>
    </source>
</evidence>
<dbReference type="InterPro" id="IPR032687">
    <property type="entry name" value="AraC-type_N"/>
</dbReference>
<feature type="region of interest" description="Disordered" evidence="4">
    <location>
        <begin position="1"/>
        <end position="20"/>
    </location>
</feature>
<accession>A0A7R6PF79</accession>
<dbReference type="Pfam" id="PF12833">
    <property type="entry name" value="HTH_18"/>
    <property type="match status" value="1"/>
</dbReference>
<dbReference type="GO" id="GO:0003700">
    <property type="term" value="F:DNA-binding transcription factor activity"/>
    <property type="evidence" value="ECO:0007669"/>
    <property type="project" value="InterPro"/>
</dbReference>
<evidence type="ECO:0000256" key="1">
    <source>
        <dbReference type="ARBA" id="ARBA00023015"/>
    </source>
</evidence>
<proteinExistence type="predicted"/>
<dbReference type="InterPro" id="IPR018060">
    <property type="entry name" value="HTH_AraC"/>
</dbReference>
<dbReference type="InterPro" id="IPR009057">
    <property type="entry name" value="Homeodomain-like_sf"/>
</dbReference>
<dbReference type="SMART" id="SM00342">
    <property type="entry name" value="HTH_ARAC"/>
    <property type="match status" value="1"/>
</dbReference>
<keyword evidence="7" id="KW-1185">Reference proteome</keyword>
<dbReference type="GO" id="GO:0005829">
    <property type="term" value="C:cytosol"/>
    <property type="evidence" value="ECO:0007669"/>
    <property type="project" value="TreeGrafter"/>
</dbReference>
<reference evidence="6 7" key="1">
    <citation type="journal article" date="2008" name="Int. J. Syst. Evol. Microbiol.">
        <title>Amphritea japonica sp. nov. and Amphritea balenae sp. nov., isolated from the sediment adjacent to sperm whale carcasses off Kagoshima, Japan.</title>
        <authorList>
            <person name="Miyazaki M."/>
            <person name="Nogi Y."/>
            <person name="Fujiwara Y."/>
            <person name="Kawato M."/>
            <person name="Nagahama T."/>
            <person name="Kubokawa K."/>
            <person name="Horikoshi K."/>
        </authorList>
    </citation>
    <scope>NUCLEOTIDE SEQUENCE [LARGE SCALE GENOMIC DNA]</scope>
    <source>
        <strain evidence="6 7">ATCC BAA-1530</strain>
    </source>
</reference>